<feature type="transmembrane region" description="Helical" evidence="7">
    <location>
        <begin position="77"/>
        <end position="97"/>
    </location>
</feature>
<keyword evidence="6 7" id="KW-0472">Membrane</keyword>
<dbReference type="SUPFAM" id="SSF103473">
    <property type="entry name" value="MFS general substrate transporter"/>
    <property type="match status" value="1"/>
</dbReference>
<name>A0A1G9X8Z2_9BACT</name>
<feature type="transmembrane region" description="Helical" evidence="7">
    <location>
        <begin position="103"/>
        <end position="131"/>
    </location>
</feature>
<evidence type="ECO:0000256" key="7">
    <source>
        <dbReference type="SAM" id="Phobius"/>
    </source>
</evidence>
<evidence type="ECO:0000256" key="6">
    <source>
        <dbReference type="ARBA" id="ARBA00023136"/>
    </source>
</evidence>
<feature type="transmembrane region" description="Helical" evidence="7">
    <location>
        <begin position="215"/>
        <end position="239"/>
    </location>
</feature>
<sequence>MLLQLYRSAYRGLSHSIWLLAIVMFINRSGAMVIPFLGVYLTQALHFSIDQAGIIMALFGVGSIAGTMLGGRLIDRIGSYSVMWISLMLGGLMFLVVGQLRTFSQLCIGTFTLGMMAEAFRPAVTAAVALYSTAENRTRSYSLNRLAINLGWSLGPAIGGWLASRDYSLLFWVDGLTCLGASLVLRLTLPKPKAPETASQRVKTAGDSAYHDHTYLVFILFVTFFAITFFQLFSTVPVYYKEVYHLSENQIGNLMALNGVIIVVIEMVLVHQLENRVPGLLLMAVGTFLVAVSYFIFNVFFGIQWLIISMIVATFAEMLAMPFMNTFAIQRSQPHNRGQYTALYTVAWSIAQISAPLIGTQFISRFSFASAWWLMIAFSLFATTGLLLLFRFLKKKESFSGN</sequence>
<feature type="transmembrane region" description="Helical" evidence="7">
    <location>
        <begin position="169"/>
        <end position="189"/>
    </location>
</feature>
<dbReference type="InterPro" id="IPR011701">
    <property type="entry name" value="MFS"/>
</dbReference>
<dbReference type="PANTHER" id="PTHR23517">
    <property type="entry name" value="RESISTANCE PROTEIN MDTM, PUTATIVE-RELATED-RELATED"/>
    <property type="match status" value="1"/>
</dbReference>
<dbReference type="OrthoDB" id="5379144at2"/>
<dbReference type="STRING" id="563176.SAMN04488090_4589"/>
<dbReference type="RefSeq" id="WP_093208175.1">
    <property type="nucleotide sequence ID" value="NZ_FNGS01000010.1"/>
</dbReference>
<dbReference type="PANTHER" id="PTHR23517:SF2">
    <property type="entry name" value="MULTIDRUG RESISTANCE PROTEIN MDTH"/>
    <property type="match status" value="1"/>
</dbReference>
<feature type="transmembrane region" description="Helical" evidence="7">
    <location>
        <begin position="251"/>
        <end position="270"/>
    </location>
</feature>
<reference evidence="9 10" key="1">
    <citation type="submission" date="2016-10" db="EMBL/GenBank/DDBJ databases">
        <authorList>
            <person name="de Groot N.N."/>
        </authorList>
    </citation>
    <scope>NUCLEOTIDE SEQUENCE [LARGE SCALE GENOMIC DNA]</scope>
    <source>
        <strain evidence="9 10">DSM 21668</strain>
    </source>
</reference>
<dbReference type="PROSITE" id="PS50850">
    <property type="entry name" value="MFS"/>
    <property type="match status" value="1"/>
</dbReference>
<dbReference type="InterPro" id="IPR050171">
    <property type="entry name" value="MFS_Transporters"/>
</dbReference>
<evidence type="ECO:0000313" key="9">
    <source>
        <dbReference type="EMBL" id="SDM92783.1"/>
    </source>
</evidence>
<dbReference type="Proteomes" id="UP000198901">
    <property type="component" value="Unassembled WGS sequence"/>
</dbReference>
<keyword evidence="2" id="KW-0813">Transport</keyword>
<dbReference type="Gene3D" id="1.20.1250.20">
    <property type="entry name" value="MFS general substrate transporter like domains"/>
    <property type="match status" value="1"/>
</dbReference>
<feature type="transmembrane region" description="Helical" evidence="7">
    <location>
        <begin position="340"/>
        <end position="359"/>
    </location>
</feature>
<keyword evidence="10" id="KW-1185">Reference proteome</keyword>
<dbReference type="CDD" id="cd17329">
    <property type="entry name" value="MFS_MdtH_MDR_like"/>
    <property type="match status" value="1"/>
</dbReference>
<evidence type="ECO:0000256" key="5">
    <source>
        <dbReference type="ARBA" id="ARBA00022989"/>
    </source>
</evidence>
<keyword evidence="3" id="KW-1003">Cell membrane</keyword>
<feature type="transmembrane region" description="Helical" evidence="7">
    <location>
        <begin position="17"/>
        <end position="40"/>
    </location>
</feature>
<evidence type="ECO:0000259" key="8">
    <source>
        <dbReference type="PROSITE" id="PS50850"/>
    </source>
</evidence>
<gene>
    <name evidence="9" type="ORF">SAMN04488090_4589</name>
</gene>
<proteinExistence type="predicted"/>
<evidence type="ECO:0000313" key="10">
    <source>
        <dbReference type="Proteomes" id="UP000198901"/>
    </source>
</evidence>
<dbReference type="InterPro" id="IPR020846">
    <property type="entry name" value="MFS_dom"/>
</dbReference>
<comment type="subcellular location">
    <subcellularLocation>
        <location evidence="1">Cell membrane</location>
        <topology evidence="1">Multi-pass membrane protein</topology>
    </subcellularLocation>
</comment>
<evidence type="ECO:0000256" key="3">
    <source>
        <dbReference type="ARBA" id="ARBA00022475"/>
    </source>
</evidence>
<keyword evidence="5 7" id="KW-1133">Transmembrane helix</keyword>
<dbReference type="AlphaFoldDB" id="A0A1G9X8Z2"/>
<evidence type="ECO:0000256" key="4">
    <source>
        <dbReference type="ARBA" id="ARBA00022692"/>
    </source>
</evidence>
<dbReference type="GO" id="GO:0005886">
    <property type="term" value="C:plasma membrane"/>
    <property type="evidence" value="ECO:0007669"/>
    <property type="project" value="UniProtKB-SubCell"/>
</dbReference>
<dbReference type="GO" id="GO:0022857">
    <property type="term" value="F:transmembrane transporter activity"/>
    <property type="evidence" value="ECO:0007669"/>
    <property type="project" value="InterPro"/>
</dbReference>
<feature type="transmembrane region" description="Helical" evidence="7">
    <location>
        <begin position="303"/>
        <end position="328"/>
    </location>
</feature>
<protein>
    <submittedName>
        <fullName evidence="9">Predicted arabinose efflux permease, MFS family</fullName>
    </submittedName>
</protein>
<feature type="domain" description="Major facilitator superfamily (MFS) profile" evidence="8">
    <location>
        <begin position="16"/>
        <end position="397"/>
    </location>
</feature>
<dbReference type="EMBL" id="FNGS01000010">
    <property type="protein sequence ID" value="SDM92783.1"/>
    <property type="molecule type" value="Genomic_DNA"/>
</dbReference>
<accession>A0A1G9X8Z2</accession>
<keyword evidence="4 7" id="KW-0812">Transmembrane</keyword>
<feature type="transmembrane region" description="Helical" evidence="7">
    <location>
        <begin position="52"/>
        <end position="70"/>
    </location>
</feature>
<evidence type="ECO:0000256" key="2">
    <source>
        <dbReference type="ARBA" id="ARBA00022448"/>
    </source>
</evidence>
<feature type="transmembrane region" description="Helical" evidence="7">
    <location>
        <begin position="143"/>
        <end position="163"/>
    </location>
</feature>
<dbReference type="Pfam" id="PF07690">
    <property type="entry name" value="MFS_1"/>
    <property type="match status" value="1"/>
</dbReference>
<organism evidence="9 10">
    <name type="scientific">Siphonobacter aquaeclarae</name>
    <dbReference type="NCBI Taxonomy" id="563176"/>
    <lineage>
        <taxon>Bacteria</taxon>
        <taxon>Pseudomonadati</taxon>
        <taxon>Bacteroidota</taxon>
        <taxon>Cytophagia</taxon>
        <taxon>Cytophagales</taxon>
        <taxon>Cytophagaceae</taxon>
        <taxon>Siphonobacter</taxon>
    </lineage>
</organism>
<dbReference type="InterPro" id="IPR036259">
    <property type="entry name" value="MFS_trans_sf"/>
</dbReference>
<feature type="transmembrane region" description="Helical" evidence="7">
    <location>
        <begin position="371"/>
        <end position="393"/>
    </location>
</feature>
<feature type="transmembrane region" description="Helical" evidence="7">
    <location>
        <begin position="277"/>
        <end position="297"/>
    </location>
</feature>
<evidence type="ECO:0000256" key="1">
    <source>
        <dbReference type="ARBA" id="ARBA00004651"/>
    </source>
</evidence>